<dbReference type="OrthoDB" id="2748701at2759"/>
<dbReference type="EMBL" id="RWJN01000150">
    <property type="protein sequence ID" value="TCD66079.1"/>
    <property type="molecule type" value="Genomic_DNA"/>
</dbReference>
<sequence>MADLSSTPVELLANILTLACTDGGRTGCSLSLVSKHFRESCCNSGADLSSAVVRGQFKLNAFLTMLRRRQIKNRKIKSLFLFHRTPNDSLEKEDVASQQGTLAELTFPAVTELNLSDSTSLMQAILESISQFHLEILSISTSTEGPQPVFSILPVAFPILGELTVRGALCPKSFTQSKPAPSLRRLYVQHYHQLPEDFGGELTRLFPNLTHLRADVPRQSPDTEALPRLLHAYCRLQSPDVEVPRRYDLNFMSPGPLLPGMVITIPLVKTVAQRLKVSHEGPLPAVPPLLRHIVIGSQTWRDIPGLEEGLFSFLDSEDTLYKAIHEEQRHFGVRSEESEEGPSMI</sequence>
<evidence type="ECO:0000313" key="2">
    <source>
        <dbReference type="Proteomes" id="UP000292702"/>
    </source>
</evidence>
<organism evidence="1 2">
    <name type="scientific">Steccherinum ochraceum</name>
    <dbReference type="NCBI Taxonomy" id="92696"/>
    <lineage>
        <taxon>Eukaryota</taxon>
        <taxon>Fungi</taxon>
        <taxon>Dikarya</taxon>
        <taxon>Basidiomycota</taxon>
        <taxon>Agaricomycotina</taxon>
        <taxon>Agaricomycetes</taxon>
        <taxon>Polyporales</taxon>
        <taxon>Steccherinaceae</taxon>
        <taxon>Steccherinum</taxon>
    </lineage>
</organism>
<keyword evidence="2" id="KW-1185">Reference proteome</keyword>
<gene>
    <name evidence="1" type="ORF">EIP91_001837</name>
</gene>
<protein>
    <recommendedName>
        <fullName evidence="3">F-box domain-containing protein</fullName>
    </recommendedName>
</protein>
<proteinExistence type="predicted"/>
<dbReference type="Proteomes" id="UP000292702">
    <property type="component" value="Unassembled WGS sequence"/>
</dbReference>
<dbReference type="AlphaFoldDB" id="A0A4R0RLR1"/>
<reference evidence="1 2" key="1">
    <citation type="submission" date="2018-11" db="EMBL/GenBank/DDBJ databases">
        <title>Genome assembly of Steccherinum ochraceum LE-BIN_3174, the white-rot fungus of the Steccherinaceae family (The Residual Polyporoid clade, Polyporales, Basidiomycota).</title>
        <authorList>
            <person name="Fedorova T.V."/>
            <person name="Glazunova O.A."/>
            <person name="Landesman E.O."/>
            <person name="Moiseenko K.V."/>
            <person name="Psurtseva N.V."/>
            <person name="Savinova O.S."/>
            <person name="Shakhova N.V."/>
            <person name="Tyazhelova T.V."/>
            <person name="Vasina D.V."/>
        </authorList>
    </citation>
    <scope>NUCLEOTIDE SEQUENCE [LARGE SCALE GENOMIC DNA]</scope>
    <source>
        <strain evidence="1 2">LE-BIN_3174</strain>
    </source>
</reference>
<evidence type="ECO:0008006" key="3">
    <source>
        <dbReference type="Google" id="ProtNLM"/>
    </source>
</evidence>
<evidence type="ECO:0000313" key="1">
    <source>
        <dbReference type="EMBL" id="TCD66079.1"/>
    </source>
</evidence>
<accession>A0A4R0RLR1</accession>
<name>A0A4R0RLR1_9APHY</name>
<comment type="caution">
    <text evidence="1">The sequence shown here is derived from an EMBL/GenBank/DDBJ whole genome shotgun (WGS) entry which is preliminary data.</text>
</comment>